<keyword evidence="10" id="KW-1185">Reference proteome</keyword>
<keyword evidence="6 7" id="KW-0472">Membrane</keyword>
<evidence type="ECO:0000256" key="4">
    <source>
        <dbReference type="ARBA" id="ARBA00022692"/>
    </source>
</evidence>
<evidence type="ECO:0000256" key="1">
    <source>
        <dbReference type="ARBA" id="ARBA00004651"/>
    </source>
</evidence>
<reference evidence="10" key="1">
    <citation type="submission" date="2016-10" db="EMBL/GenBank/DDBJ databases">
        <authorList>
            <person name="Varghese N."/>
            <person name="Submissions S."/>
        </authorList>
    </citation>
    <scope>NUCLEOTIDE SEQUENCE [LARGE SCALE GENOMIC DNA]</scope>
    <source>
        <strain evidence="10">DSM 22619</strain>
    </source>
</reference>
<dbReference type="EMBL" id="FMZL01000006">
    <property type="protein sequence ID" value="SDC24169.1"/>
    <property type="molecule type" value="Genomic_DNA"/>
</dbReference>
<evidence type="ECO:0000256" key="5">
    <source>
        <dbReference type="ARBA" id="ARBA00022989"/>
    </source>
</evidence>
<accession>A0A1G6JZD5</accession>
<evidence type="ECO:0000256" key="6">
    <source>
        <dbReference type="ARBA" id="ARBA00023136"/>
    </source>
</evidence>
<keyword evidence="4 7" id="KW-0812">Transmembrane</keyword>
<dbReference type="STRING" id="604330.SAMN04489857_1452"/>
<name>A0A1G6JZD5_9ACTN</name>
<evidence type="ECO:0000256" key="7">
    <source>
        <dbReference type="SAM" id="Phobius"/>
    </source>
</evidence>
<protein>
    <submittedName>
        <fullName evidence="9">Putative ABC transport system permease protein</fullName>
    </submittedName>
</protein>
<dbReference type="GO" id="GO:0005886">
    <property type="term" value="C:plasma membrane"/>
    <property type="evidence" value="ECO:0007669"/>
    <property type="project" value="UniProtKB-SubCell"/>
</dbReference>
<comment type="subcellular location">
    <subcellularLocation>
        <location evidence="1">Cell membrane</location>
        <topology evidence="1">Multi-pass membrane protein</topology>
    </subcellularLocation>
</comment>
<dbReference type="InterPro" id="IPR003838">
    <property type="entry name" value="ABC3_permease_C"/>
</dbReference>
<evidence type="ECO:0000313" key="10">
    <source>
        <dbReference type="Proteomes" id="UP000198528"/>
    </source>
</evidence>
<keyword evidence="3" id="KW-1003">Cell membrane</keyword>
<sequence>MRLAWKELTYNWKKYLLVEVIVILMTFMVLFLSGLVSGLGRAVSSGIESMDASAFVLGKDSEKLITVSSLTDAQCKDLQGEYGSRQTPLDIQRAYLQKASSDKKIDVTYFGIDPAGFLAPKTYAGKGLSAGKDEVILDDAFQDKGIKLGDTVEDSSSGVKLKVVGFTKDKMYGHVSVAYVSVDTFDAMGEKGNPMYQKAVHAVAISGRLAAHAKGTESYTKAQIVEALPGYKAEQMTITMVEWLLVAITAVIIGVFFFVINMQKEQEFGVMKAIGTSTAKISCTIVSQVFLIAALGAAIACGLATAMSAALPASMPFYLVPAQVAVVLVAFVAISILSSLASVARVTRIDPAKVIGGDFQ</sequence>
<dbReference type="PANTHER" id="PTHR43738:SF1">
    <property type="entry name" value="HEMIN TRANSPORT SYSTEM PERMEASE PROTEIN HRTB-RELATED"/>
    <property type="match status" value="1"/>
</dbReference>
<feature type="domain" description="ABC3 transporter permease C-terminal" evidence="8">
    <location>
        <begin position="244"/>
        <end position="351"/>
    </location>
</feature>
<evidence type="ECO:0000256" key="2">
    <source>
        <dbReference type="ARBA" id="ARBA00022448"/>
    </source>
</evidence>
<feature type="transmembrane region" description="Helical" evidence="7">
    <location>
        <begin position="281"/>
        <end position="306"/>
    </location>
</feature>
<gene>
    <name evidence="9" type="ORF">SAMN04487824_10638</name>
</gene>
<evidence type="ECO:0000259" key="8">
    <source>
        <dbReference type="Pfam" id="PF02687"/>
    </source>
</evidence>
<proteinExistence type="predicted"/>
<keyword evidence="2" id="KW-0813">Transport</keyword>
<dbReference type="PANTHER" id="PTHR43738">
    <property type="entry name" value="ABC TRANSPORTER, MEMBRANE PROTEIN"/>
    <property type="match status" value="1"/>
</dbReference>
<dbReference type="InterPro" id="IPR051125">
    <property type="entry name" value="ABC-4/HrtB_transporter"/>
</dbReference>
<feature type="transmembrane region" description="Helical" evidence="7">
    <location>
        <begin position="240"/>
        <end position="260"/>
    </location>
</feature>
<dbReference type="AlphaFoldDB" id="A0A1G6JZD5"/>
<feature type="transmembrane region" description="Helical" evidence="7">
    <location>
        <begin position="318"/>
        <end position="343"/>
    </location>
</feature>
<dbReference type="Proteomes" id="UP000198528">
    <property type="component" value="Unassembled WGS sequence"/>
</dbReference>
<evidence type="ECO:0000256" key="3">
    <source>
        <dbReference type="ARBA" id="ARBA00022475"/>
    </source>
</evidence>
<dbReference type="RefSeq" id="WP_090845862.1">
    <property type="nucleotide sequence ID" value="NZ_FMZL01000006.1"/>
</dbReference>
<feature type="transmembrane region" description="Helical" evidence="7">
    <location>
        <begin position="16"/>
        <end position="40"/>
    </location>
</feature>
<dbReference type="Pfam" id="PF02687">
    <property type="entry name" value="FtsX"/>
    <property type="match status" value="1"/>
</dbReference>
<organism evidence="9 10">
    <name type="scientific">Parafannyhessea umbonata</name>
    <dbReference type="NCBI Taxonomy" id="604330"/>
    <lineage>
        <taxon>Bacteria</taxon>
        <taxon>Bacillati</taxon>
        <taxon>Actinomycetota</taxon>
        <taxon>Coriobacteriia</taxon>
        <taxon>Coriobacteriales</taxon>
        <taxon>Atopobiaceae</taxon>
        <taxon>Parafannyhessea</taxon>
    </lineage>
</organism>
<evidence type="ECO:0000313" key="9">
    <source>
        <dbReference type="EMBL" id="SDC24169.1"/>
    </source>
</evidence>
<keyword evidence="5 7" id="KW-1133">Transmembrane helix</keyword>